<evidence type="ECO:0000256" key="5">
    <source>
        <dbReference type="SAM" id="Phobius"/>
    </source>
</evidence>
<keyword evidence="2 5" id="KW-0812">Transmembrane</keyword>
<comment type="caution">
    <text evidence="7">The sequence shown here is derived from an EMBL/GenBank/DDBJ whole genome shotgun (WGS) entry which is preliminary data.</text>
</comment>
<dbReference type="Gene3D" id="3.40.1710.10">
    <property type="entry name" value="abc type-2 transporter like domain"/>
    <property type="match status" value="1"/>
</dbReference>
<evidence type="ECO:0000313" key="7">
    <source>
        <dbReference type="EMBL" id="NOU95685.1"/>
    </source>
</evidence>
<feature type="transmembrane region" description="Helical" evidence="5">
    <location>
        <begin position="242"/>
        <end position="261"/>
    </location>
</feature>
<evidence type="ECO:0000313" key="8">
    <source>
        <dbReference type="Proteomes" id="UP000641588"/>
    </source>
</evidence>
<dbReference type="PANTHER" id="PTHR43077:SF5">
    <property type="entry name" value="PHAGE INFECTION PROTEIN"/>
    <property type="match status" value="1"/>
</dbReference>
<feature type="domain" description="ABC-2 type transporter transmembrane" evidence="6">
    <location>
        <begin position="12"/>
        <end position="376"/>
    </location>
</feature>
<evidence type="ECO:0000256" key="1">
    <source>
        <dbReference type="ARBA" id="ARBA00004141"/>
    </source>
</evidence>
<comment type="subcellular location">
    <subcellularLocation>
        <location evidence="1">Membrane</location>
        <topology evidence="1">Multi-pass membrane protein</topology>
    </subcellularLocation>
</comment>
<dbReference type="EMBL" id="WHOD01000077">
    <property type="protein sequence ID" value="NOU95685.1"/>
    <property type="molecule type" value="Genomic_DNA"/>
</dbReference>
<dbReference type="Proteomes" id="UP000641588">
    <property type="component" value="Unassembled WGS sequence"/>
</dbReference>
<dbReference type="InterPro" id="IPR013525">
    <property type="entry name" value="ABC2_TM"/>
</dbReference>
<dbReference type="AlphaFoldDB" id="A0A972GZD9"/>
<evidence type="ECO:0000256" key="4">
    <source>
        <dbReference type="ARBA" id="ARBA00023136"/>
    </source>
</evidence>
<feature type="transmembrane region" description="Helical" evidence="5">
    <location>
        <begin position="210"/>
        <end position="230"/>
    </location>
</feature>
<feature type="transmembrane region" description="Helical" evidence="5">
    <location>
        <begin position="357"/>
        <end position="380"/>
    </location>
</feature>
<feature type="transmembrane region" description="Helical" evidence="5">
    <location>
        <begin position="273"/>
        <end position="291"/>
    </location>
</feature>
<gene>
    <name evidence="7" type="ORF">GC093_21005</name>
</gene>
<dbReference type="Pfam" id="PF12698">
    <property type="entry name" value="ABC2_membrane_3"/>
    <property type="match status" value="1"/>
</dbReference>
<keyword evidence="3 5" id="KW-1133">Transmembrane helix</keyword>
<feature type="transmembrane region" description="Helical" evidence="5">
    <location>
        <begin position="298"/>
        <end position="319"/>
    </location>
</feature>
<accession>A0A972GZD9</accession>
<dbReference type="InterPro" id="IPR051328">
    <property type="entry name" value="T7SS_ABC-Transporter"/>
</dbReference>
<keyword evidence="8" id="KW-1185">Reference proteome</keyword>
<protein>
    <submittedName>
        <fullName evidence="7">DUF3533 domain-containing protein</fullName>
    </submittedName>
</protein>
<dbReference type="GO" id="GO:0016020">
    <property type="term" value="C:membrane"/>
    <property type="evidence" value="ECO:0007669"/>
    <property type="project" value="UniProtKB-SubCell"/>
</dbReference>
<dbReference type="PANTHER" id="PTHR43077">
    <property type="entry name" value="TRANSPORT PERMEASE YVFS-RELATED"/>
    <property type="match status" value="1"/>
</dbReference>
<sequence length="396" mass="43288">MFKNKLVLLAPIIAFLVVFIFSLTFFPSVQSKPRNLPIAVVNEDQGFEIQGQPKMNMGQTIVEMMRKTAATTEGDPAVKWVEVSSAEEARNGLNNQEYYAALVIPSDFSAKQASLRTPKPSVPEVQIFINQGMNTAASAAAGQILNGVVDNMNNSVRAQLLEGFKTQGVTLTVEQAASLASPIAKKVTNVNETGAKSVNGNAPVSLFQPLWMACIASSAILFITFSKRLVKTRRESQVSKLLHILMGAIASLAVGFGLTWLANGMLDLDIPKFADTALFLSVTFFSFFLMITAVMSVLGIRGVAIFALLLFFGASLLALPPEMMSSFYREWIHPWLPMRFMVDGLRELFFFGKGFGWNAPVTALTWISLVSGIVILGSALKVRVQKIERTATAYRQ</sequence>
<evidence type="ECO:0000259" key="6">
    <source>
        <dbReference type="Pfam" id="PF12698"/>
    </source>
</evidence>
<evidence type="ECO:0000256" key="2">
    <source>
        <dbReference type="ARBA" id="ARBA00022692"/>
    </source>
</evidence>
<dbReference type="GO" id="GO:0140359">
    <property type="term" value="F:ABC-type transporter activity"/>
    <property type="evidence" value="ECO:0007669"/>
    <property type="project" value="InterPro"/>
</dbReference>
<evidence type="ECO:0000256" key="3">
    <source>
        <dbReference type="ARBA" id="ARBA00022989"/>
    </source>
</evidence>
<reference evidence="7" key="1">
    <citation type="submission" date="2019-10" db="EMBL/GenBank/DDBJ databases">
        <title>Description of Paenibacillus glebae sp. nov.</title>
        <authorList>
            <person name="Carlier A."/>
            <person name="Qi S."/>
        </authorList>
    </citation>
    <scope>NUCLEOTIDE SEQUENCE</scope>
    <source>
        <strain evidence="7">LMG 31456</strain>
    </source>
</reference>
<keyword evidence="4 5" id="KW-0472">Membrane</keyword>
<name>A0A972GZD9_9BACL</name>
<dbReference type="RefSeq" id="WP_171653920.1">
    <property type="nucleotide sequence ID" value="NZ_WHOD01000077.1"/>
</dbReference>
<proteinExistence type="predicted"/>
<organism evidence="7 8">
    <name type="scientific">Paenibacillus foliorum</name>
    <dbReference type="NCBI Taxonomy" id="2654974"/>
    <lineage>
        <taxon>Bacteria</taxon>
        <taxon>Bacillati</taxon>
        <taxon>Bacillota</taxon>
        <taxon>Bacilli</taxon>
        <taxon>Bacillales</taxon>
        <taxon>Paenibacillaceae</taxon>
        <taxon>Paenibacillus</taxon>
    </lineage>
</organism>